<dbReference type="Gene3D" id="1.25.40.10">
    <property type="entry name" value="Tetratricopeptide repeat domain"/>
    <property type="match status" value="3"/>
</dbReference>
<dbReference type="GO" id="GO:0016593">
    <property type="term" value="C:Cdc73/Paf1 complex"/>
    <property type="evidence" value="ECO:0007669"/>
    <property type="project" value="TreeGrafter"/>
</dbReference>
<evidence type="ECO:0000313" key="7">
    <source>
        <dbReference type="Proteomes" id="UP000053660"/>
    </source>
</evidence>
<dbReference type="GO" id="GO:0006355">
    <property type="term" value="P:regulation of DNA-templated transcription"/>
    <property type="evidence" value="ECO:0007669"/>
    <property type="project" value="InterPro"/>
</dbReference>
<dbReference type="SMART" id="SM00671">
    <property type="entry name" value="SEL1"/>
    <property type="match status" value="3"/>
</dbReference>
<dbReference type="PANTHER" id="PTHR14027">
    <property type="entry name" value="RNA POLYMERASE-ASSOCIATED PROTEIN CTR9"/>
    <property type="match status" value="1"/>
</dbReference>
<dbReference type="InterPro" id="IPR031101">
    <property type="entry name" value="Ctr9"/>
</dbReference>
<dbReference type="InterPro" id="IPR011990">
    <property type="entry name" value="TPR-like_helical_dom_sf"/>
</dbReference>
<dbReference type="GO" id="GO:0000993">
    <property type="term" value="F:RNA polymerase II complex binding"/>
    <property type="evidence" value="ECO:0007669"/>
    <property type="project" value="TreeGrafter"/>
</dbReference>
<dbReference type="SUPFAM" id="SSF81901">
    <property type="entry name" value="HCP-like"/>
    <property type="match status" value="1"/>
</dbReference>
<dbReference type="Pfam" id="PF13174">
    <property type="entry name" value="TPR_6"/>
    <property type="match status" value="1"/>
</dbReference>
<sequence>MRALDILAAYYVKLGHKERTSKERKRDLFSKATLLYTTADRIKMYDMPHLTGRAYFCLVEARASKVDQADQQFNFVLKQDAYDIPAMMGKAIIAFSKQDYKTALYFLKRALRQKPDGPADMRVGIGYCLARLGLTDKARVAFERALELQNDNVCALSALAILDYNTHTIEGAQSAVACLGQAYSLEPENPVVLVHLANHFFFKGEMNKVERLAWHAMNMTESDEIKAEACYILARYFHFNRDYEKAFKYYYQATTLNHPTFVLPQYGLGQLYIMRGEYNQAISAFEVVLKSMPNNVDTMKVLAALYAHTDPGNQDRQEKAREMLSKVLEVTPNDVEVLIDLAQLLEGVDPHRSLTLYENACDLIKTSEDGLQIDPPAAMLNNIGALHMTMENYERAKEYFEAAEAKLQEDLEGDLCDSKMSSYVITMRYNLARCLEHLCLFEDAEVLYKGILREQENYTDCYLRLGCLARDRGQIYESSVWFKEAMSVDQNNADSWVLIGNLHMSKHEWGPGQKKFEQVLNKMDKEDAYSWVSLGNVWMEMLFNLGRKKTDDQVISLFMFGKALKIEPKNIWAANGIGCVLASKAMWQDARDIFAQVREATSEFEDVWMNIAHVYIELGQYVPALQMYTNAIKKFEKEQDHQCLLYLARAYYKAGKLTESLHTLERAMFEAPDNVLIKFNYAFVLKLTATEVLQEVKSTAVQVRGAMDDLKTSERMFSFVSTNKDDTLSGVRYVSRTHAGEEARACSDLLKQAQTYLVRAQQRDEEDERQRQKQNAEREALRQKMAQEIAERERELRDKQASMANMRNEYVQMTKNLLRIPELLFACFSAKDIASTTLCFKLIEEKKSRGGGGGRRRKGEAGDEFVNDSSDMGSWHGGEGGEEGGERRKKDKSAKKASRKRREKRAPAGSGSENEEEARERRRRKKEAAQRKAEAKLSQKQQAKIKSRAFLSSDDDSSDGAPVRPPEDPGDSPIPPRITDSEDSDDSAPRHRRKKNVMDSDDEQSDSGSGGDRPIIGASDSDHGSPPANKTPNSGASDSDVSPRKKKKQIQSDDDSD</sequence>
<keyword evidence="7" id="KW-1185">Reference proteome</keyword>
<feature type="repeat" description="TPR" evidence="3">
    <location>
        <begin position="262"/>
        <end position="295"/>
    </location>
</feature>
<dbReference type="SUPFAM" id="SSF48452">
    <property type="entry name" value="TPR-like"/>
    <property type="match status" value="3"/>
</dbReference>
<dbReference type="SMART" id="SM00028">
    <property type="entry name" value="TPR"/>
    <property type="match status" value="12"/>
</dbReference>
<evidence type="ECO:0000256" key="2">
    <source>
        <dbReference type="ARBA" id="ARBA00022803"/>
    </source>
</evidence>
<feature type="compositionally biased region" description="Basic and acidic residues" evidence="5">
    <location>
        <begin position="927"/>
        <end position="937"/>
    </location>
</feature>
<gene>
    <name evidence="6" type="ORF">OESDEN_08504</name>
</gene>
<keyword evidence="4" id="KW-0175">Coiled coil</keyword>
<dbReference type="Proteomes" id="UP000053660">
    <property type="component" value="Unassembled WGS sequence"/>
</dbReference>
<dbReference type="AlphaFoldDB" id="A0A0B1T794"/>
<feature type="repeat" description="TPR" evidence="3">
    <location>
        <begin position="377"/>
        <end position="410"/>
    </location>
</feature>
<feature type="repeat" description="TPR" evidence="3">
    <location>
        <begin position="641"/>
        <end position="674"/>
    </location>
</feature>
<keyword evidence="2 3" id="KW-0802">TPR repeat</keyword>
<feature type="compositionally biased region" description="Basic residues" evidence="5">
    <location>
        <begin position="887"/>
        <end position="904"/>
    </location>
</feature>
<dbReference type="EMBL" id="KN551914">
    <property type="protein sequence ID" value="KHJ91627.1"/>
    <property type="molecule type" value="Genomic_DNA"/>
</dbReference>
<evidence type="ECO:0000256" key="4">
    <source>
        <dbReference type="SAM" id="Coils"/>
    </source>
</evidence>
<evidence type="ECO:0000256" key="3">
    <source>
        <dbReference type="PROSITE-ProRule" id="PRU00339"/>
    </source>
</evidence>
<dbReference type="PANTHER" id="PTHR14027:SF2">
    <property type="entry name" value="RNA POLYMERASE-ASSOCIATED PROTEIN CTR9 HOMOLOG"/>
    <property type="match status" value="1"/>
</dbReference>
<evidence type="ECO:0000256" key="5">
    <source>
        <dbReference type="SAM" id="MobiDB-lite"/>
    </source>
</evidence>
<evidence type="ECO:0000313" key="6">
    <source>
        <dbReference type="EMBL" id="KHJ91627.1"/>
    </source>
</evidence>
<accession>A0A0B1T794</accession>
<feature type="region of interest" description="Disordered" evidence="5">
    <location>
        <begin position="847"/>
        <end position="1057"/>
    </location>
</feature>
<dbReference type="FunFam" id="1.25.40.10:FF:000322">
    <property type="entry name" value="RNA polymerase-associated protein CTR9 homolog"/>
    <property type="match status" value="1"/>
</dbReference>
<dbReference type="InterPro" id="IPR019734">
    <property type="entry name" value="TPR_rpt"/>
</dbReference>
<dbReference type="PROSITE" id="PS50005">
    <property type="entry name" value="TPR"/>
    <property type="match status" value="5"/>
</dbReference>
<reference evidence="6 7" key="1">
    <citation type="submission" date="2014-03" db="EMBL/GenBank/DDBJ databases">
        <title>Draft genome of the hookworm Oesophagostomum dentatum.</title>
        <authorList>
            <person name="Mitreva M."/>
        </authorList>
    </citation>
    <scope>NUCLEOTIDE SEQUENCE [LARGE SCALE GENOMIC DNA]</scope>
    <source>
        <strain evidence="6 7">OD-Hann</strain>
    </source>
</reference>
<proteinExistence type="predicted"/>
<feature type="repeat" description="TPR" evidence="3">
    <location>
        <begin position="119"/>
        <end position="152"/>
    </location>
</feature>
<dbReference type="OrthoDB" id="343875at2759"/>
<feature type="coiled-coil region" evidence="4">
    <location>
        <begin position="757"/>
        <end position="816"/>
    </location>
</feature>
<feature type="compositionally biased region" description="Polar residues" evidence="5">
    <location>
        <begin position="1028"/>
        <end position="1040"/>
    </location>
</feature>
<organism evidence="6 7">
    <name type="scientific">Oesophagostomum dentatum</name>
    <name type="common">Nodular worm</name>
    <dbReference type="NCBI Taxonomy" id="61180"/>
    <lineage>
        <taxon>Eukaryota</taxon>
        <taxon>Metazoa</taxon>
        <taxon>Ecdysozoa</taxon>
        <taxon>Nematoda</taxon>
        <taxon>Chromadorea</taxon>
        <taxon>Rhabditida</taxon>
        <taxon>Rhabditina</taxon>
        <taxon>Rhabditomorpha</taxon>
        <taxon>Strongyloidea</taxon>
        <taxon>Strongylidae</taxon>
        <taxon>Oesophagostomum</taxon>
    </lineage>
</organism>
<name>A0A0B1T794_OESDE</name>
<dbReference type="Pfam" id="PF13181">
    <property type="entry name" value="TPR_8"/>
    <property type="match status" value="3"/>
</dbReference>
<protein>
    <submittedName>
        <fullName evidence="6">Putative ATP synthase F1, epsilon subunit</fullName>
    </submittedName>
</protein>
<evidence type="ECO:0000256" key="1">
    <source>
        <dbReference type="ARBA" id="ARBA00022737"/>
    </source>
</evidence>
<feature type="repeat" description="TPR" evidence="3">
    <location>
        <begin position="605"/>
        <end position="638"/>
    </location>
</feature>
<dbReference type="InterPro" id="IPR006597">
    <property type="entry name" value="Sel1-like"/>
</dbReference>
<keyword evidence="1" id="KW-0677">Repeat</keyword>
<dbReference type="GO" id="GO:0006368">
    <property type="term" value="P:transcription elongation by RNA polymerase II"/>
    <property type="evidence" value="ECO:0007669"/>
    <property type="project" value="TreeGrafter"/>
</dbReference>
<dbReference type="Pfam" id="PF13432">
    <property type="entry name" value="TPR_16"/>
    <property type="match status" value="2"/>
</dbReference>